<dbReference type="Proteomes" id="UP000305471">
    <property type="component" value="Unassembled WGS sequence"/>
</dbReference>
<gene>
    <name evidence="1" type="ORF">E5672_07395</name>
</gene>
<comment type="caution">
    <text evidence="1">The sequence shown here is derived from an EMBL/GenBank/DDBJ whole genome shotgun (WGS) entry which is preliminary data.</text>
</comment>
<name>A0A4V5NR93_9ALTE</name>
<accession>A0A4V5NR93</accession>
<dbReference type="AlphaFoldDB" id="A0A4V5NR93"/>
<keyword evidence="2" id="KW-1185">Reference proteome</keyword>
<dbReference type="EMBL" id="SWCO01000003">
    <property type="protein sequence ID" value="TKB03904.1"/>
    <property type="molecule type" value="Genomic_DNA"/>
</dbReference>
<organism evidence="1 2">
    <name type="scientific">Alteromonas portus</name>
    <dbReference type="NCBI Taxonomy" id="2565549"/>
    <lineage>
        <taxon>Bacteria</taxon>
        <taxon>Pseudomonadati</taxon>
        <taxon>Pseudomonadota</taxon>
        <taxon>Gammaproteobacteria</taxon>
        <taxon>Alteromonadales</taxon>
        <taxon>Alteromonadaceae</taxon>
        <taxon>Alteromonas/Salinimonas group</taxon>
        <taxon>Alteromonas</taxon>
    </lineage>
</organism>
<evidence type="ECO:0000313" key="1">
    <source>
        <dbReference type="EMBL" id="TKB03904.1"/>
    </source>
</evidence>
<sequence>MSTYVFSLNDISVEDGSPVVSVNNSDSFFGLIEGSQLFIAGKLPATIIDHDTTANTLTLKYNWQQGDLSNVAAQVVPIGAVGVLLQALENNRAAYAAFLETMAEWSGDINWVQLIDPPVTATQWPDFTQVTGTLGENQLPSAASTKRDVMRVSPAFDTSKGRQAFEHNHYDQLAKNVSPLPPAIGPLKPVELHFDTTQKKTWVMWGHNKEDAQPIEQYLGRRNFYQADSPVYIDLDSPFTGDVTMRVYVFHVTIDSVTHLSGTHEIKGLPGSPTLTLGQWVTFTASVTNLPEIGNDGMGNYFFGLVDYISFSDGKFADLSKPYFPRIPQLNATITNTSNNASNPFITCNQRLDGTWETADITPNTPMTIYSSWVQDGRKFTATAVSEANDRVEFFSSSYLDGKTVEYAVALHSLVGYGSLATLNANANAIEIEGVKIFTATSERLALKRGYGEINAVVEVLYIKQLIPEVF</sequence>
<dbReference type="RefSeq" id="WP_136781614.1">
    <property type="nucleotide sequence ID" value="NZ_SWCO01000003.1"/>
</dbReference>
<dbReference type="OrthoDB" id="9992616at2"/>
<reference evidence="1 2" key="1">
    <citation type="submission" date="2019-04" db="EMBL/GenBank/DDBJ databases">
        <title>Alteromonas portus sp. nov., an alginate lyase-excreting marine bacterium.</title>
        <authorList>
            <person name="Huang H."/>
            <person name="Mo K."/>
            <person name="Bao S."/>
        </authorList>
    </citation>
    <scope>NUCLEOTIDE SEQUENCE [LARGE SCALE GENOMIC DNA]</scope>
    <source>
        <strain evidence="1 2">HB161718</strain>
    </source>
</reference>
<proteinExistence type="predicted"/>
<evidence type="ECO:0000313" key="2">
    <source>
        <dbReference type="Proteomes" id="UP000305471"/>
    </source>
</evidence>
<protein>
    <submittedName>
        <fullName evidence="1">Uncharacterized protein</fullName>
    </submittedName>
</protein>